<dbReference type="PANTHER" id="PTHR10000">
    <property type="entry name" value="PHOSPHOSERINE PHOSPHATASE"/>
    <property type="match status" value="1"/>
</dbReference>
<dbReference type="PANTHER" id="PTHR10000:SF8">
    <property type="entry name" value="HAD SUPERFAMILY HYDROLASE-LIKE, TYPE 3"/>
    <property type="match status" value="1"/>
</dbReference>
<sequence length="274" mass="29180">MYKLIALDMDGTLLNSEKAISAENKQAIARAREKGVAVVLASGRPLEGMQPKLDELGIGSDQDFVLYYNGSMVKNVGTDEVILQKGLDGKAAKALARHAEALGAYVHAFSTEYGLITPAQNPYTEIEGKINGLDITVMDFETLSDDHPIIKVLMVAEPSKLNEVISALPSALREEFTVVQSAPFFLEFLNPASNKGAGVAAIAAHLGIQPDEVICMGDAENDHAMLEYAGLGIAMANAMEATKQIADYITESNDEHGVAKAIEKFVLAADSAVA</sequence>
<dbReference type="InterPro" id="IPR023214">
    <property type="entry name" value="HAD_sf"/>
</dbReference>
<dbReference type="Gene3D" id="3.30.1240.10">
    <property type="match status" value="1"/>
</dbReference>
<dbReference type="SUPFAM" id="SSF56784">
    <property type="entry name" value="HAD-like"/>
    <property type="match status" value="1"/>
</dbReference>
<dbReference type="InterPro" id="IPR006379">
    <property type="entry name" value="HAD-SF_hydro_IIB"/>
</dbReference>
<dbReference type="InterPro" id="IPR000150">
    <property type="entry name" value="Cof"/>
</dbReference>
<dbReference type="InterPro" id="IPR036412">
    <property type="entry name" value="HAD-like_sf"/>
</dbReference>
<dbReference type="GO" id="GO:0005829">
    <property type="term" value="C:cytosol"/>
    <property type="evidence" value="ECO:0007669"/>
    <property type="project" value="TreeGrafter"/>
</dbReference>
<dbReference type="AlphaFoldDB" id="A0AA47KMT3"/>
<dbReference type="PROSITE" id="PS01229">
    <property type="entry name" value="COF_2"/>
    <property type="match status" value="1"/>
</dbReference>
<reference evidence="1" key="1">
    <citation type="submission" date="2022-09" db="EMBL/GenBank/DDBJ databases">
        <authorList>
            <person name="Li Z.-J."/>
        </authorList>
    </citation>
    <scope>NUCLEOTIDE SEQUENCE</scope>
    <source>
        <strain evidence="1">TGB11</strain>
    </source>
</reference>
<dbReference type="SFLD" id="SFLDS00003">
    <property type="entry name" value="Haloacid_Dehalogenase"/>
    <property type="match status" value="1"/>
</dbReference>
<accession>A0AA47KMT3</accession>
<organism evidence="1 2">
    <name type="scientific">Salinivibrio kushneri</name>
    <dbReference type="NCBI Taxonomy" id="1908198"/>
    <lineage>
        <taxon>Bacteria</taxon>
        <taxon>Pseudomonadati</taxon>
        <taxon>Pseudomonadota</taxon>
        <taxon>Gammaproteobacteria</taxon>
        <taxon>Vibrionales</taxon>
        <taxon>Vibrionaceae</taxon>
        <taxon>Salinivibrio</taxon>
    </lineage>
</organism>
<dbReference type="Pfam" id="PF08282">
    <property type="entry name" value="Hydrolase_3"/>
    <property type="match status" value="1"/>
</dbReference>
<dbReference type="Proteomes" id="UP001164748">
    <property type="component" value="Chromosome"/>
</dbReference>
<evidence type="ECO:0000313" key="1">
    <source>
        <dbReference type="EMBL" id="WBA09781.1"/>
    </source>
</evidence>
<evidence type="ECO:0000313" key="2">
    <source>
        <dbReference type="Proteomes" id="UP001164748"/>
    </source>
</evidence>
<dbReference type="SFLD" id="SFLDG01144">
    <property type="entry name" value="C2.B.4:_PGP_Like"/>
    <property type="match status" value="1"/>
</dbReference>
<gene>
    <name evidence="1" type="ORF">N8M53_06180</name>
</gene>
<name>A0AA47KMT3_9GAMM</name>
<dbReference type="GO" id="GO:0000287">
    <property type="term" value="F:magnesium ion binding"/>
    <property type="evidence" value="ECO:0007669"/>
    <property type="project" value="UniProtKB-ARBA"/>
</dbReference>
<dbReference type="NCBIfam" id="TIGR00099">
    <property type="entry name" value="Cof-subfamily"/>
    <property type="match status" value="1"/>
</dbReference>
<keyword evidence="1" id="KW-0378">Hydrolase</keyword>
<dbReference type="GO" id="GO:0016791">
    <property type="term" value="F:phosphatase activity"/>
    <property type="evidence" value="ECO:0007669"/>
    <property type="project" value="TreeGrafter"/>
</dbReference>
<dbReference type="PROSITE" id="PS01228">
    <property type="entry name" value="COF_1"/>
    <property type="match status" value="1"/>
</dbReference>
<dbReference type="SFLD" id="SFLDG01140">
    <property type="entry name" value="C2.B:_Phosphomannomutase_and_P"/>
    <property type="match status" value="1"/>
</dbReference>
<protein>
    <submittedName>
        <fullName evidence="1">Cof-type HAD-IIB family hydrolase</fullName>
    </submittedName>
</protein>
<dbReference type="CDD" id="cd07516">
    <property type="entry name" value="HAD_Pase"/>
    <property type="match status" value="1"/>
</dbReference>
<dbReference type="Gene3D" id="3.40.50.1000">
    <property type="entry name" value="HAD superfamily/HAD-like"/>
    <property type="match status" value="1"/>
</dbReference>
<proteinExistence type="predicted"/>
<dbReference type="NCBIfam" id="TIGR01484">
    <property type="entry name" value="HAD-SF-IIB"/>
    <property type="match status" value="1"/>
</dbReference>
<dbReference type="EMBL" id="CP114588">
    <property type="protein sequence ID" value="WBA09781.1"/>
    <property type="molecule type" value="Genomic_DNA"/>
</dbReference>
<dbReference type="RefSeq" id="WP_269579879.1">
    <property type="nucleotide sequence ID" value="NZ_CP114588.1"/>
</dbReference>